<dbReference type="GO" id="GO:0080120">
    <property type="term" value="P:CAAX-box protein maturation"/>
    <property type="evidence" value="ECO:0007669"/>
    <property type="project" value="UniProtKB-ARBA"/>
</dbReference>
<dbReference type="AlphaFoldDB" id="A0A317QFW5"/>
<dbReference type="GO" id="GO:0004175">
    <property type="term" value="F:endopeptidase activity"/>
    <property type="evidence" value="ECO:0007669"/>
    <property type="project" value="UniProtKB-ARBA"/>
</dbReference>
<feature type="transmembrane region" description="Helical" evidence="1">
    <location>
        <begin position="104"/>
        <end position="124"/>
    </location>
</feature>
<dbReference type="Proteomes" id="UP000246661">
    <property type="component" value="Unassembled WGS sequence"/>
</dbReference>
<organism evidence="3 4">
    <name type="scientific">Geodermatophilus normandii</name>
    <dbReference type="NCBI Taxonomy" id="1137989"/>
    <lineage>
        <taxon>Bacteria</taxon>
        <taxon>Bacillati</taxon>
        <taxon>Actinomycetota</taxon>
        <taxon>Actinomycetes</taxon>
        <taxon>Geodermatophilales</taxon>
        <taxon>Geodermatophilaceae</taxon>
        <taxon>Geodermatophilus</taxon>
    </lineage>
</organism>
<keyword evidence="1" id="KW-1133">Transmembrane helix</keyword>
<gene>
    <name evidence="3" type="ORF">JD79_01111</name>
</gene>
<keyword evidence="1" id="KW-0812">Transmembrane</keyword>
<dbReference type="EMBL" id="QGTX01000001">
    <property type="protein sequence ID" value="PWW21969.1"/>
    <property type="molecule type" value="Genomic_DNA"/>
</dbReference>
<name>A0A317QFW5_9ACTN</name>
<feature type="transmembrane region" description="Helical" evidence="1">
    <location>
        <begin position="163"/>
        <end position="184"/>
    </location>
</feature>
<proteinExistence type="predicted"/>
<dbReference type="PANTHER" id="PTHR35797">
    <property type="entry name" value="PROTEASE-RELATED"/>
    <property type="match status" value="1"/>
</dbReference>
<reference evidence="4" key="1">
    <citation type="submission" date="2018-05" db="EMBL/GenBank/DDBJ databases">
        <authorList>
            <person name="Klenk H.-P."/>
            <person name="Huntemann M."/>
            <person name="Clum A."/>
            <person name="Pillay M."/>
            <person name="Palaniappan K."/>
            <person name="Varghese N."/>
            <person name="Mikhailova N."/>
            <person name="Stamatis D."/>
            <person name="Reddy T."/>
            <person name="Daum C."/>
            <person name="Shapiro N."/>
            <person name="Ivanova N."/>
            <person name="Kyrpides N."/>
            <person name="Woyke T."/>
        </authorList>
    </citation>
    <scope>NUCLEOTIDE SEQUENCE [LARGE SCALE GENOMIC DNA]</scope>
    <source>
        <strain evidence="4">DSM 45417</strain>
    </source>
</reference>
<evidence type="ECO:0000259" key="2">
    <source>
        <dbReference type="Pfam" id="PF02517"/>
    </source>
</evidence>
<feature type="transmembrane region" description="Helical" evidence="1">
    <location>
        <begin position="77"/>
        <end position="98"/>
    </location>
</feature>
<keyword evidence="3" id="KW-0378">Hydrolase</keyword>
<evidence type="ECO:0000256" key="1">
    <source>
        <dbReference type="SAM" id="Phobius"/>
    </source>
</evidence>
<keyword evidence="4" id="KW-1185">Reference proteome</keyword>
<evidence type="ECO:0000313" key="4">
    <source>
        <dbReference type="Proteomes" id="UP000246661"/>
    </source>
</evidence>
<accession>A0A317QFW5</accession>
<dbReference type="InterPro" id="IPR042150">
    <property type="entry name" value="MmRce1-like"/>
</dbReference>
<dbReference type="InterPro" id="IPR003675">
    <property type="entry name" value="Rce1/LyrA-like_dom"/>
</dbReference>
<keyword evidence="3" id="KW-0645">Protease</keyword>
<keyword evidence="1" id="KW-0472">Membrane</keyword>
<feature type="transmembrane region" description="Helical" evidence="1">
    <location>
        <begin position="34"/>
        <end position="56"/>
    </location>
</feature>
<protein>
    <submittedName>
        <fullName evidence="3">CAAX prenyl protease-like protein</fullName>
    </submittedName>
</protein>
<comment type="caution">
    <text evidence="3">The sequence shown here is derived from an EMBL/GenBank/DDBJ whole genome shotgun (WGS) entry which is preliminary data.</text>
</comment>
<sequence>MAQPRDRLALGLLPTLAAGGLLWATGLAGFASEGLTPTVLLGLTVLVLPYVALALAEDVGWRGLLVQRLAEVAGPRTVVGVSGLAWSLFHWPLVLFLGGSPAGVPVPFALLFLTVGTTSLGALLASMQLRWGIWPGVLAHAVLNALLYHVLAPLTADSGPTEWFSTETGVMGAVTLLLSALAWWRIAPLRRSPDGGTVAA</sequence>
<evidence type="ECO:0000313" key="3">
    <source>
        <dbReference type="EMBL" id="PWW21969.1"/>
    </source>
</evidence>
<feature type="transmembrane region" description="Helical" evidence="1">
    <location>
        <begin position="131"/>
        <end position="151"/>
    </location>
</feature>
<feature type="domain" description="CAAX prenyl protease 2/Lysostaphin resistance protein A-like" evidence="2">
    <location>
        <begin position="43"/>
        <end position="146"/>
    </location>
</feature>
<dbReference type="Pfam" id="PF02517">
    <property type="entry name" value="Rce1-like"/>
    <property type="match status" value="1"/>
</dbReference>
<dbReference type="GO" id="GO:0006508">
    <property type="term" value="P:proteolysis"/>
    <property type="evidence" value="ECO:0007669"/>
    <property type="project" value="UniProtKB-KW"/>
</dbReference>
<dbReference type="PANTHER" id="PTHR35797:SF1">
    <property type="entry name" value="PROTEASE"/>
    <property type="match status" value="1"/>
</dbReference>